<dbReference type="PANTHER" id="PTHR18937">
    <property type="entry name" value="STRUCTURAL MAINTENANCE OF CHROMOSOMES SMC FAMILY MEMBER"/>
    <property type="match status" value="1"/>
</dbReference>
<dbReference type="GO" id="GO:0007059">
    <property type="term" value="P:chromosome segregation"/>
    <property type="evidence" value="ECO:0007669"/>
    <property type="project" value="UniProtKB-ARBA"/>
</dbReference>
<evidence type="ECO:0000256" key="5">
    <source>
        <dbReference type="ARBA" id="ARBA00022618"/>
    </source>
</evidence>
<dbReference type="InterPro" id="IPR024704">
    <property type="entry name" value="SMC"/>
</dbReference>
<dbReference type="InterPro" id="IPR010935">
    <property type="entry name" value="SMC_hinge"/>
</dbReference>
<evidence type="ECO:0000256" key="3">
    <source>
        <dbReference type="ARBA" id="ARBA00005597"/>
    </source>
</evidence>
<evidence type="ECO:0000256" key="4">
    <source>
        <dbReference type="ARBA" id="ARBA00022454"/>
    </source>
</evidence>
<dbReference type="Gene3D" id="1.10.287.1490">
    <property type="match status" value="1"/>
</dbReference>
<dbReference type="CDD" id="cd03275">
    <property type="entry name" value="ABC_SMC1_euk"/>
    <property type="match status" value="2"/>
</dbReference>
<evidence type="ECO:0000256" key="9">
    <source>
        <dbReference type="ARBA" id="ARBA00023306"/>
    </source>
</evidence>
<dbReference type="GO" id="GO:0016887">
    <property type="term" value="F:ATP hydrolysis activity"/>
    <property type="evidence" value="ECO:0007669"/>
    <property type="project" value="InterPro"/>
</dbReference>
<name>A0AA91SZX1_CLALS</name>
<evidence type="ECO:0000256" key="8">
    <source>
        <dbReference type="ARBA" id="ARBA00023242"/>
    </source>
</evidence>
<evidence type="ECO:0000256" key="10">
    <source>
        <dbReference type="PIRNR" id="PIRNR005719"/>
    </source>
</evidence>
<accession>A0AA91SZX1</accession>
<comment type="caution">
    <text evidence="13">The sequence shown here is derived from an EMBL/GenBank/DDBJ whole genome shotgun (WGS) entry which is preliminary data.</text>
</comment>
<proteinExistence type="inferred from homology"/>
<dbReference type="Proteomes" id="UP000195602">
    <property type="component" value="Unassembled WGS sequence"/>
</dbReference>
<keyword evidence="9" id="KW-0131">Cell cycle</keyword>
<dbReference type="GO" id="GO:0051301">
    <property type="term" value="P:cell division"/>
    <property type="evidence" value="ECO:0007669"/>
    <property type="project" value="UniProtKB-KW"/>
</dbReference>
<evidence type="ECO:0000256" key="7">
    <source>
        <dbReference type="ARBA" id="ARBA00023054"/>
    </source>
</evidence>
<dbReference type="InterPro" id="IPR036277">
    <property type="entry name" value="SMC_hinge_sf"/>
</dbReference>
<dbReference type="InterPro" id="IPR028468">
    <property type="entry name" value="Smc1_ABC"/>
</dbReference>
<keyword evidence="5" id="KW-0132">Cell division</keyword>
<evidence type="ECO:0000259" key="12">
    <source>
        <dbReference type="SMART" id="SM00968"/>
    </source>
</evidence>
<evidence type="ECO:0000256" key="1">
    <source>
        <dbReference type="ARBA" id="ARBA00004123"/>
    </source>
</evidence>
<organism evidence="13 14">
    <name type="scientific">Clavispora lusitaniae</name>
    <name type="common">Candida lusitaniae</name>
    <dbReference type="NCBI Taxonomy" id="36911"/>
    <lineage>
        <taxon>Eukaryota</taxon>
        <taxon>Fungi</taxon>
        <taxon>Dikarya</taxon>
        <taxon>Ascomycota</taxon>
        <taxon>Saccharomycotina</taxon>
        <taxon>Pichiomycetes</taxon>
        <taxon>Metschnikowiaceae</taxon>
        <taxon>Clavispora</taxon>
    </lineage>
</organism>
<keyword evidence="8 10" id="KW-0539">Nucleus</keyword>
<comment type="subcellular location">
    <subcellularLocation>
        <location evidence="2">Chromosome</location>
    </subcellularLocation>
    <subcellularLocation>
        <location evidence="1 10">Nucleus</location>
    </subcellularLocation>
</comment>
<evidence type="ECO:0000313" key="14">
    <source>
        <dbReference type="Proteomes" id="UP000195602"/>
    </source>
</evidence>
<dbReference type="Pfam" id="PF06470">
    <property type="entry name" value="SMC_hinge"/>
    <property type="match status" value="1"/>
</dbReference>
<dbReference type="InterPro" id="IPR003395">
    <property type="entry name" value="RecF/RecN/SMC_N"/>
</dbReference>
<feature type="coiled-coil region" evidence="11">
    <location>
        <begin position="251"/>
        <end position="285"/>
    </location>
</feature>
<dbReference type="SUPFAM" id="SSF52540">
    <property type="entry name" value="P-loop containing nucleoside triphosphate hydrolases"/>
    <property type="match status" value="1"/>
</dbReference>
<dbReference type="Gene3D" id="1.20.1060.20">
    <property type="match status" value="1"/>
</dbReference>
<dbReference type="InterPro" id="IPR027417">
    <property type="entry name" value="P-loop_NTPase"/>
</dbReference>
<dbReference type="Pfam" id="PF02463">
    <property type="entry name" value="SMC_N"/>
    <property type="match status" value="1"/>
</dbReference>
<feature type="coiled-coil region" evidence="11">
    <location>
        <begin position="810"/>
        <end position="935"/>
    </location>
</feature>
<dbReference type="EMBL" id="LYUB02000022">
    <property type="protein sequence ID" value="OVF05515.1"/>
    <property type="molecule type" value="Genomic_DNA"/>
</dbReference>
<evidence type="ECO:0000256" key="6">
    <source>
        <dbReference type="ARBA" id="ARBA00022776"/>
    </source>
</evidence>
<comment type="similarity">
    <text evidence="3">Belongs to the SMC family. SMC1 subfamily.</text>
</comment>
<feature type="coiled-coil region" evidence="11">
    <location>
        <begin position="321"/>
        <end position="369"/>
    </location>
</feature>
<dbReference type="Gene3D" id="3.40.50.300">
    <property type="entry name" value="P-loop containing nucleotide triphosphate hydrolases"/>
    <property type="match status" value="2"/>
</dbReference>
<evidence type="ECO:0000256" key="2">
    <source>
        <dbReference type="ARBA" id="ARBA00004286"/>
    </source>
</evidence>
<feature type="domain" description="SMC hinge" evidence="12">
    <location>
        <begin position="521"/>
        <end position="639"/>
    </location>
</feature>
<gene>
    <name evidence="13" type="ORF">A9F13_22g00583</name>
</gene>
<dbReference type="GO" id="GO:0007062">
    <property type="term" value="P:sister chromatid cohesion"/>
    <property type="evidence" value="ECO:0007669"/>
    <property type="project" value="InterPro"/>
</dbReference>
<dbReference type="SUPFAM" id="SSF75553">
    <property type="entry name" value="Smc hinge domain"/>
    <property type="match status" value="1"/>
</dbReference>
<dbReference type="GO" id="GO:0005524">
    <property type="term" value="F:ATP binding"/>
    <property type="evidence" value="ECO:0007669"/>
    <property type="project" value="InterPro"/>
</dbReference>
<feature type="coiled-coil region" evidence="11">
    <location>
        <begin position="399"/>
        <end position="433"/>
    </location>
</feature>
<feature type="coiled-coil region" evidence="11">
    <location>
        <begin position="1016"/>
        <end position="1043"/>
    </location>
</feature>
<protein>
    <recommendedName>
        <fullName evidence="10">Structural maintenance of chromosomes protein</fullName>
    </recommendedName>
</protein>
<dbReference type="AlphaFoldDB" id="A0AA91SZX1"/>
<dbReference type="PANTHER" id="PTHR18937:SF12">
    <property type="entry name" value="STRUCTURAL MAINTENANCE OF CHROMOSOMES PROTEIN"/>
    <property type="match status" value="1"/>
</dbReference>
<dbReference type="Gene3D" id="3.30.70.1620">
    <property type="match status" value="1"/>
</dbReference>
<evidence type="ECO:0000256" key="11">
    <source>
        <dbReference type="SAM" id="Coils"/>
    </source>
</evidence>
<dbReference type="GO" id="GO:0008278">
    <property type="term" value="C:cohesin complex"/>
    <property type="evidence" value="ECO:0007669"/>
    <property type="project" value="InterPro"/>
</dbReference>
<reference evidence="13 14" key="1">
    <citation type="submission" date="2017-04" db="EMBL/GenBank/DDBJ databases">
        <title>Draft genome of the yeast Clavispora lusitaniae type strain CBS 6936.</title>
        <authorList>
            <person name="Durrens P."/>
            <person name="Klopp C."/>
            <person name="Biteau N."/>
            <person name="Fitton-Ouhabi V."/>
            <person name="Dementhon K."/>
            <person name="Accoceberry I."/>
            <person name="Sherman D.J."/>
            <person name="Noel T."/>
        </authorList>
    </citation>
    <scope>NUCLEOTIDE SEQUENCE [LARGE SCALE GENOMIC DNA]</scope>
    <source>
        <strain evidence="13 14">CBS 6936</strain>
    </source>
</reference>
<dbReference type="PIRSF" id="PIRSF005719">
    <property type="entry name" value="SMC"/>
    <property type="match status" value="1"/>
</dbReference>
<evidence type="ECO:0000313" key="13">
    <source>
        <dbReference type="EMBL" id="OVF05515.1"/>
    </source>
</evidence>
<keyword evidence="6" id="KW-0498">Mitosis</keyword>
<keyword evidence="7 11" id="KW-0175">Coiled coil</keyword>
<dbReference type="GO" id="GO:0003677">
    <property type="term" value="F:DNA binding"/>
    <property type="evidence" value="ECO:0007669"/>
    <property type="project" value="TreeGrafter"/>
</dbReference>
<sequence>MGRLVGLELHNFKSYKGTAKIGFGDASFTSIIGPNGAGKSNMMDAISFVLGVQSSHLRSQNLKDLVYRGRAEMSADSVALEDPKSASVCAIYEKDDGELLHLKRTITPAGGSDYNINDMNVTALQYSMALKAENILIKARNFLVFQGDIENVASQSPKDIAKLIETISGSAEHINDYEKLKEEHEAAHEMATEVFSRKRNLNSESKQYKEQMKEREIFELKLTEKSNLIKTLHLFRIFHNEKRHFQILGDVRRVKASIEEKKSKLADQEAQYKELMADYAAENLRSKKSELKVAELRTSIETSKRDLIPIKANTTSLATKIQLTKKKIDDLNRDLDSQIQQELKLRQKLSEAEKLSEDFETRIREMHNKIQLSSEDVKEYESLRNKFLAHGGYQLEEGLSQLTNEKDSLEASVKSYKKQNDNALSRISELQSEIQFNFEATLSDLQAELKNQMAYKANKVRAKETLLAKKEKANLTELELNSALKDTLLKLEELSSEQKESKKQKRLRENVSMLRNMVKEGAIKGLMHELVNCSQKKYEMALQTVLGKNIDAIVVESTAVAYKCIELLKERRAGTATFIPLDSIVNDQINLNYLRSLHEDARPAIDVIRFEDSTIERAVQFVVGDAMIVDSIDVARELKWNSNTALSNKMVSLDGSIVHKSGLMTGGSQGQKSGLRWSKEQWNQLSAKKDEITEQLAKVASERPSAIDINNLTDEISQIDDTLPLIRSKISSTERQINERKVEIDFHSEVASGLQEKIDEKLKDLSDIQGKVFSMESKIKELQNKVYKSFCEHHNLESISDYESIHGAALRVHARERAELQKAISSIRNQLDFQSERIKETNNRIEKLQTNLESFESKYAKLDQELASVTAELDQKEAELQAHTEAIRAQADALSLKMKEGKSMEITMKDLESDLKALNKELMNCEELVLKIDSERLNMFKNCKIENVDLPLEDGFLESVSLGSDIDDVSSIAYQIRVDYSMLDFKYQDHYSAKVDAEIRVQIENIEKELQLLTPNAKALERLKEVDHKLKEFDREFTKARQTEKKTMEKFNKVKSQRSELFMKAFTHISERIDSIYKELTKSNESPLGGSAYLTLEDEDEPYLAGIKYHAMPPMKRFRDMDLLSGGEKTMAALALLFAIHSYQPAPFFVLDEIDAALDNSNVLKISNYIKKHAGPNFQFIVISLKSTLFENSDSLVGIYREQRENSSKTVTLDLRNYEDDHEEVSQQLHEASPAPA</sequence>
<dbReference type="KEGG" id="clus:A9F13_22g00583"/>
<dbReference type="SMART" id="SM00968">
    <property type="entry name" value="SMC_hinge"/>
    <property type="match status" value="1"/>
</dbReference>
<dbReference type="GO" id="GO:0005634">
    <property type="term" value="C:nucleus"/>
    <property type="evidence" value="ECO:0007669"/>
    <property type="project" value="UniProtKB-SubCell"/>
</dbReference>
<keyword evidence="4" id="KW-0158">Chromosome</keyword>